<organism evidence="2 3">
    <name type="scientific">Diploscapter pachys</name>
    <dbReference type="NCBI Taxonomy" id="2018661"/>
    <lineage>
        <taxon>Eukaryota</taxon>
        <taxon>Metazoa</taxon>
        <taxon>Ecdysozoa</taxon>
        <taxon>Nematoda</taxon>
        <taxon>Chromadorea</taxon>
        <taxon>Rhabditida</taxon>
        <taxon>Rhabditina</taxon>
        <taxon>Rhabditomorpha</taxon>
        <taxon>Rhabditoidea</taxon>
        <taxon>Rhabditidae</taxon>
        <taxon>Diploscapter</taxon>
    </lineage>
</organism>
<evidence type="ECO:0000256" key="1">
    <source>
        <dbReference type="SAM" id="MobiDB-lite"/>
    </source>
</evidence>
<comment type="caution">
    <text evidence="2">The sequence shown here is derived from an EMBL/GenBank/DDBJ whole genome shotgun (WGS) entry which is preliminary data.</text>
</comment>
<sequence length="118" mass="13631">MPLKLTSLLRPQQRQSMMPSPITEDSESDENANRYVTSARRMSQRVINYVHKTMNRSSRDDRTSDDESAKVHQSSTERIVPTININEVCISFRKEISSRKSLIKVSKIKNQFLSSLMN</sequence>
<dbReference type="AlphaFoldDB" id="A0A2A2L223"/>
<dbReference type="Proteomes" id="UP000218231">
    <property type="component" value="Unassembled WGS sequence"/>
</dbReference>
<gene>
    <name evidence="2" type="ORF">WR25_24739</name>
</gene>
<feature type="compositionally biased region" description="Basic and acidic residues" evidence="1">
    <location>
        <begin position="57"/>
        <end position="70"/>
    </location>
</feature>
<dbReference type="EMBL" id="LIAE01007315">
    <property type="protein sequence ID" value="PAV80127.1"/>
    <property type="molecule type" value="Genomic_DNA"/>
</dbReference>
<name>A0A2A2L223_9BILA</name>
<proteinExistence type="predicted"/>
<reference evidence="2 3" key="1">
    <citation type="journal article" date="2017" name="Curr. Biol.">
        <title>Genome architecture and evolution of a unichromosomal asexual nematode.</title>
        <authorList>
            <person name="Fradin H."/>
            <person name="Zegar C."/>
            <person name="Gutwein M."/>
            <person name="Lucas J."/>
            <person name="Kovtun M."/>
            <person name="Corcoran D."/>
            <person name="Baugh L.R."/>
            <person name="Kiontke K."/>
            <person name="Gunsalus K."/>
            <person name="Fitch D.H."/>
            <person name="Piano F."/>
        </authorList>
    </citation>
    <scope>NUCLEOTIDE SEQUENCE [LARGE SCALE GENOMIC DNA]</scope>
    <source>
        <strain evidence="2">PF1309</strain>
    </source>
</reference>
<keyword evidence="3" id="KW-1185">Reference proteome</keyword>
<evidence type="ECO:0000313" key="2">
    <source>
        <dbReference type="EMBL" id="PAV80127.1"/>
    </source>
</evidence>
<feature type="compositionally biased region" description="Polar residues" evidence="1">
    <location>
        <begin position="9"/>
        <end position="18"/>
    </location>
</feature>
<feature type="region of interest" description="Disordered" evidence="1">
    <location>
        <begin position="1"/>
        <end position="31"/>
    </location>
</feature>
<evidence type="ECO:0000313" key="3">
    <source>
        <dbReference type="Proteomes" id="UP000218231"/>
    </source>
</evidence>
<protein>
    <submittedName>
        <fullName evidence="2">Uncharacterized protein</fullName>
    </submittedName>
</protein>
<feature type="region of interest" description="Disordered" evidence="1">
    <location>
        <begin position="51"/>
        <end position="76"/>
    </location>
</feature>
<accession>A0A2A2L223</accession>